<evidence type="ECO:0000313" key="3">
    <source>
        <dbReference type="EMBL" id="KAA8494752.1"/>
    </source>
</evidence>
<dbReference type="GO" id="GO:0016540">
    <property type="term" value="P:protein autoprocessing"/>
    <property type="evidence" value="ECO:0007669"/>
    <property type="project" value="InterPro"/>
</dbReference>
<accession>A0A5J4YV79</accession>
<proteinExistence type="predicted"/>
<reference evidence="4" key="1">
    <citation type="journal article" date="2019" name="Nat. Commun.">
        <title>Expansion of phycobilisome linker gene families in mesophilic red algae.</title>
        <authorList>
            <person name="Lee J."/>
            <person name="Kim D."/>
            <person name="Bhattacharya D."/>
            <person name="Yoon H.S."/>
        </authorList>
    </citation>
    <scope>NUCLEOTIDE SEQUENCE [LARGE SCALE GENOMIC DNA]</scope>
    <source>
        <strain evidence="4">CCMP 1328</strain>
    </source>
</reference>
<dbReference type="SMART" id="SM00306">
    <property type="entry name" value="HintN"/>
    <property type="match status" value="1"/>
</dbReference>
<feature type="domain" description="Hint" evidence="2">
    <location>
        <begin position="127"/>
        <end position="220"/>
    </location>
</feature>
<dbReference type="InterPro" id="IPR050387">
    <property type="entry name" value="Hedgehog_Signaling"/>
</dbReference>
<dbReference type="InterPro" id="IPR003587">
    <property type="entry name" value="Hint_dom_N"/>
</dbReference>
<name>A0A5J4YV79_PORPP</name>
<keyword evidence="1" id="KW-0732">Signal</keyword>
<dbReference type="PANTHER" id="PTHR11889:SF31">
    <property type="entry name" value="PROTEIN HEDGEHOG"/>
    <property type="match status" value="1"/>
</dbReference>
<dbReference type="Gene3D" id="2.170.16.10">
    <property type="entry name" value="Hedgehog/Intein (Hint) domain"/>
    <property type="match status" value="1"/>
</dbReference>
<dbReference type="EMBL" id="VRMN01000004">
    <property type="protein sequence ID" value="KAA8494752.1"/>
    <property type="molecule type" value="Genomic_DNA"/>
</dbReference>
<dbReference type="PANTHER" id="PTHR11889">
    <property type="entry name" value="HEDGEHOG"/>
    <property type="match status" value="1"/>
</dbReference>
<feature type="signal peptide" evidence="1">
    <location>
        <begin position="1"/>
        <end position="20"/>
    </location>
</feature>
<evidence type="ECO:0000259" key="2">
    <source>
        <dbReference type="SMART" id="SM00306"/>
    </source>
</evidence>
<dbReference type="AlphaFoldDB" id="A0A5J4YV79"/>
<gene>
    <name evidence="3" type="ORF">FVE85_2993</name>
</gene>
<organism evidence="3 4">
    <name type="scientific">Porphyridium purpureum</name>
    <name type="common">Red alga</name>
    <name type="synonym">Porphyridium cruentum</name>
    <dbReference type="NCBI Taxonomy" id="35688"/>
    <lineage>
        <taxon>Eukaryota</taxon>
        <taxon>Rhodophyta</taxon>
        <taxon>Bangiophyceae</taxon>
        <taxon>Porphyridiales</taxon>
        <taxon>Porphyridiaceae</taxon>
        <taxon>Porphyridium</taxon>
    </lineage>
</organism>
<dbReference type="InterPro" id="IPR036844">
    <property type="entry name" value="Hint_dom_sf"/>
</dbReference>
<evidence type="ECO:0000256" key="1">
    <source>
        <dbReference type="SAM" id="SignalP"/>
    </source>
</evidence>
<protein>
    <submittedName>
        <fullName evidence="3">Indian hedgehog protein</fullName>
    </submittedName>
</protein>
<dbReference type="SUPFAM" id="SSF51294">
    <property type="entry name" value="Hedgehog/intein (Hint) domain"/>
    <property type="match status" value="1"/>
</dbReference>
<feature type="chain" id="PRO_5023870715" evidence="1">
    <location>
        <begin position="21"/>
        <end position="309"/>
    </location>
</feature>
<dbReference type="InterPro" id="IPR001767">
    <property type="entry name" value="Hedgehog_Hint"/>
</dbReference>
<evidence type="ECO:0000313" key="4">
    <source>
        <dbReference type="Proteomes" id="UP000324585"/>
    </source>
</evidence>
<sequence length="309" mass="33454">MIPVVLAALLLVVARARVQAQSFKLCAYLDEFCIEQGTCAVYRSSCQSAAGGSTNSTLSCSTGENGSGGVKKIDAIVINYWPEHENCPRDVAPTSKQLVTNFVRDACVEVNGGSSWVKVTDISCTPRDCFPAFAQVQLEDGSRKAMHEINIGDRVKVSAQDGYSPVVFWGHKDANVIGNNFVRVTFEDERVLMLTANHLAYVNGVLMPARDIRTGMLMTDAQSGRAILVQAVEFTMLAKGLYMPHTAHGDLVVDGIVLSSYASVAPRMAHALLLIERVMRALGLSALGSLLEHETPWLLERAMFAMASA</sequence>
<dbReference type="Pfam" id="PF01079">
    <property type="entry name" value="Hint"/>
    <property type="match status" value="1"/>
</dbReference>
<dbReference type="OrthoDB" id="5539at2759"/>
<comment type="caution">
    <text evidence="3">The sequence shown here is derived from an EMBL/GenBank/DDBJ whole genome shotgun (WGS) entry which is preliminary data.</text>
</comment>
<dbReference type="CDD" id="cd00081">
    <property type="entry name" value="Hint"/>
    <property type="match status" value="1"/>
</dbReference>
<dbReference type="Proteomes" id="UP000324585">
    <property type="component" value="Unassembled WGS sequence"/>
</dbReference>
<keyword evidence="4" id="KW-1185">Reference proteome</keyword>